<dbReference type="SUPFAM" id="SSF57701">
    <property type="entry name" value="Zn2/Cys6 DNA-binding domain"/>
    <property type="match status" value="1"/>
</dbReference>
<comment type="caution">
    <text evidence="5">The sequence shown here is derived from an EMBL/GenBank/DDBJ whole genome shotgun (WGS) entry which is preliminary data.</text>
</comment>
<dbReference type="Proteomes" id="UP000814176">
    <property type="component" value="Unassembled WGS sequence"/>
</dbReference>
<feature type="domain" description="Zn(2)-C6 fungal-type" evidence="4">
    <location>
        <begin position="373"/>
        <end position="402"/>
    </location>
</feature>
<dbReference type="InterPro" id="IPR001138">
    <property type="entry name" value="Zn2Cys6_DnaBD"/>
</dbReference>
<accession>A0ABQ8KT62</accession>
<keyword evidence="2" id="KW-0539">Nucleus</keyword>
<evidence type="ECO:0000313" key="5">
    <source>
        <dbReference type="EMBL" id="KAH9841621.1"/>
    </source>
</evidence>
<feature type="region of interest" description="Disordered" evidence="3">
    <location>
        <begin position="1"/>
        <end position="198"/>
    </location>
</feature>
<feature type="region of interest" description="Disordered" evidence="3">
    <location>
        <begin position="259"/>
        <end position="372"/>
    </location>
</feature>
<feature type="compositionally biased region" description="Polar residues" evidence="3">
    <location>
        <begin position="289"/>
        <end position="300"/>
    </location>
</feature>
<proteinExistence type="predicted"/>
<dbReference type="PROSITE" id="PS00463">
    <property type="entry name" value="ZN2_CY6_FUNGAL_1"/>
    <property type="match status" value="1"/>
</dbReference>
<gene>
    <name evidence="5" type="ORF">C8Q71DRAFT_720762</name>
</gene>
<evidence type="ECO:0000256" key="2">
    <source>
        <dbReference type="ARBA" id="ARBA00023242"/>
    </source>
</evidence>
<sequence length="531" mass="57558">MPQAREPANPYSRPPPPPQLPHVSSSFPPPGARYGGHHESGGEQPVASSSRQPPLGQSFPESYSLPLPGPSRGYEAGRGRIPEARSEYGSPTLGYLRRHLEPEGVAYPDDPRRGRSLPPRRSAGASGSRPLPSRLPEPEERGLYPPPYAQVLPYSRGSPVAERAGDIERRLSPVDFRTRPGSRRSVSPADRRTTLPVAEVERPLLHRFESVPDFRAPPPGYGHGAQSPFPVSYQASTQYDPATMAPRYTAAARLPVNTPYSFDPNAPPIGEVETIASPRYSGPLFSEPRSYQHSLTSHSTHSGDDGNDTEDSVSRRGPEEDAPPEPGPSRRTSRKRRRAEDVEASASWAGSPSRAGESPEPPPRKQSKKTEKACFFCRKRKLRCDGQPLCGNCAKRQVACKYPPGRPKRRGPGKKNLAKQAVSTVQGTLGPLSGPFTFQPPDRYYPQAGEEAAMQPHAMFPPDPPVLAPRSPGRLPGSGSADRPSEDRYFSLGPLGESLGSEYSAEDVVEEGSGGQGTDEEEDDGSTPPER</sequence>
<dbReference type="InterPro" id="IPR050613">
    <property type="entry name" value="Sec_Metabolite_Reg"/>
</dbReference>
<dbReference type="RefSeq" id="XP_047782920.1">
    <property type="nucleotide sequence ID" value="XM_047921382.1"/>
</dbReference>
<feature type="compositionally biased region" description="Basic and acidic residues" evidence="3">
    <location>
        <begin position="163"/>
        <end position="178"/>
    </location>
</feature>
<dbReference type="PANTHER" id="PTHR31001">
    <property type="entry name" value="UNCHARACTERIZED TRANSCRIPTIONAL REGULATORY PROTEIN"/>
    <property type="match status" value="1"/>
</dbReference>
<dbReference type="Gene3D" id="4.10.240.10">
    <property type="entry name" value="Zn(2)-C6 fungal-type DNA-binding domain"/>
    <property type="match status" value="1"/>
</dbReference>
<feature type="compositionally biased region" description="Basic residues" evidence="3">
    <location>
        <begin position="406"/>
        <end position="417"/>
    </location>
</feature>
<feature type="compositionally biased region" description="Basic and acidic residues" evidence="3">
    <location>
        <begin position="189"/>
        <end position="198"/>
    </location>
</feature>
<keyword evidence="6" id="KW-1185">Reference proteome</keyword>
<evidence type="ECO:0000256" key="1">
    <source>
        <dbReference type="ARBA" id="ARBA00004123"/>
    </source>
</evidence>
<feature type="region of interest" description="Disordered" evidence="3">
    <location>
        <begin position="400"/>
        <end position="531"/>
    </location>
</feature>
<organism evidence="5 6">
    <name type="scientific">Rhodofomes roseus</name>
    <dbReference type="NCBI Taxonomy" id="34475"/>
    <lineage>
        <taxon>Eukaryota</taxon>
        <taxon>Fungi</taxon>
        <taxon>Dikarya</taxon>
        <taxon>Basidiomycota</taxon>
        <taxon>Agaricomycotina</taxon>
        <taxon>Agaricomycetes</taxon>
        <taxon>Polyporales</taxon>
        <taxon>Rhodofomes</taxon>
    </lineage>
</organism>
<dbReference type="Pfam" id="PF00172">
    <property type="entry name" value="Zn_clus"/>
    <property type="match status" value="1"/>
</dbReference>
<reference evidence="5 6" key="1">
    <citation type="journal article" date="2021" name="Environ. Microbiol.">
        <title>Gene family expansions and transcriptome signatures uncover fungal adaptations to wood decay.</title>
        <authorList>
            <person name="Hage H."/>
            <person name="Miyauchi S."/>
            <person name="Viragh M."/>
            <person name="Drula E."/>
            <person name="Min B."/>
            <person name="Chaduli D."/>
            <person name="Navarro D."/>
            <person name="Favel A."/>
            <person name="Norest M."/>
            <person name="Lesage-Meessen L."/>
            <person name="Balint B."/>
            <person name="Merenyi Z."/>
            <person name="de Eugenio L."/>
            <person name="Morin E."/>
            <person name="Martinez A.T."/>
            <person name="Baldrian P."/>
            <person name="Stursova M."/>
            <person name="Martinez M.J."/>
            <person name="Novotny C."/>
            <person name="Magnuson J.K."/>
            <person name="Spatafora J.W."/>
            <person name="Maurice S."/>
            <person name="Pangilinan J."/>
            <person name="Andreopoulos W."/>
            <person name="LaButti K."/>
            <person name="Hundley H."/>
            <person name="Na H."/>
            <person name="Kuo A."/>
            <person name="Barry K."/>
            <person name="Lipzen A."/>
            <person name="Henrissat B."/>
            <person name="Riley R."/>
            <person name="Ahrendt S."/>
            <person name="Nagy L.G."/>
            <person name="Grigoriev I.V."/>
            <person name="Martin F."/>
            <person name="Rosso M.N."/>
        </authorList>
    </citation>
    <scope>NUCLEOTIDE SEQUENCE [LARGE SCALE GENOMIC DNA]</scope>
    <source>
        <strain evidence="5 6">CIRM-BRFM 1785</strain>
    </source>
</reference>
<dbReference type="CDD" id="cd00067">
    <property type="entry name" value="GAL4"/>
    <property type="match status" value="1"/>
</dbReference>
<evidence type="ECO:0000256" key="3">
    <source>
        <dbReference type="SAM" id="MobiDB-lite"/>
    </source>
</evidence>
<dbReference type="EMBL" id="JADCUA010000003">
    <property type="protein sequence ID" value="KAH9841621.1"/>
    <property type="molecule type" value="Genomic_DNA"/>
</dbReference>
<name>A0ABQ8KT62_9APHY</name>
<protein>
    <recommendedName>
        <fullName evidence="4">Zn(2)-C6 fungal-type domain-containing protein</fullName>
    </recommendedName>
</protein>
<dbReference type="InterPro" id="IPR036864">
    <property type="entry name" value="Zn2-C6_fun-type_DNA-bd_sf"/>
</dbReference>
<feature type="compositionally biased region" description="Basic and acidic residues" evidence="3">
    <location>
        <begin position="75"/>
        <end position="86"/>
    </location>
</feature>
<comment type="subcellular location">
    <subcellularLocation>
        <location evidence="1">Nucleus</location>
    </subcellularLocation>
</comment>
<evidence type="ECO:0000313" key="6">
    <source>
        <dbReference type="Proteomes" id="UP000814176"/>
    </source>
</evidence>
<dbReference type="PROSITE" id="PS50048">
    <property type="entry name" value="ZN2_CY6_FUNGAL_2"/>
    <property type="match status" value="1"/>
</dbReference>
<dbReference type="SMART" id="SM00066">
    <property type="entry name" value="GAL4"/>
    <property type="match status" value="1"/>
</dbReference>
<feature type="compositionally biased region" description="Low complexity" evidence="3">
    <location>
        <begin position="116"/>
        <end position="134"/>
    </location>
</feature>
<evidence type="ECO:0000259" key="4">
    <source>
        <dbReference type="PROSITE" id="PS50048"/>
    </source>
</evidence>
<dbReference type="GeneID" id="72002114"/>